<organism evidence="5 6">
    <name type="scientific">Streptomyces regalis</name>
    <dbReference type="NCBI Taxonomy" id="68262"/>
    <lineage>
        <taxon>Bacteria</taxon>
        <taxon>Bacillati</taxon>
        <taxon>Actinomycetota</taxon>
        <taxon>Actinomycetes</taxon>
        <taxon>Kitasatosporales</taxon>
        <taxon>Streptomycetaceae</taxon>
        <taxon>Streptomyces</taxon>
    </lineage>
</organism>
<protein>
    <recommendedName>
        <fullName evidence="7">Peptidase C14 caspase catalytic subunit p20</fullName>
    </recommendedName>
</protein>
<name>A0A101JI44_9ACTN</name>
<feature type="domain" description="wHTH-Hsp90 Na associated" evidence="4">
    <location>
        <begin position="1327"/>
        <end position="1371"/>
    </location>
</feature>
<evidence type="ECO:0008006" key="7">
    <source>
        <dbReference type="Google" id="ProtNLM"/>
    </source>
</evidence>
<dbReference type="GO" id="GO:0004197">
    <property type="term" value="F:cysteine-type endopeptidase activity"/>
    <property type="evidence" value="ECO:0007669"/>
    <property type="project" value="InterPro"/>
</dbReference>
<dbReference type="PANTHER" id="PTHR22576">
    <property type="entry name" value="MUCOSA ASSOCIATED LYMPHOID TISSUE LYMPHOMA TRANSLOCATION PROTEIN 1/PARACASPASE"/>
    <property type="match status" value="1"/>
</dbReference>
<dbReference type="Gene3D" id="3.30.565.10">
    <property type="entry name" value="Histidine kinase-like ATPase, C-terminal domain"/>
    <property type="match status" value="1"/>
</dbReference>
<dbReference type="InterPro" id="IPR036890">
    <property type="entry name" value="HATPase_C_sf"/>
</dbReference>
<dbReference type="Pfam" id="PF24401">
    <property type="entry name" value="iHD-CE"/>
    <property type="match status" value="1"/>
</dbReference>
<feature type="domain" description="Peptidase C14 caspase" evidence="2">
    <location>
        <begin position="4"/>
        <end position="232"/>
    </location>
</feature>
<dbReference type="Proteomes" id="UP000053923">
    <property type="component" value="Unassembled WGS sequence"/>
</dbReference>
<dbReference type="RefSeq" id="WP_062707557.1">
    <property type="nucleotide sequence ID" value="NZ_LLZG01000356.1"/>
</dbReference>
<proteinExistence type="predicted"/>
<dbReference type="InterPro" id="IPR056507">
    <property type="entry name" value="wHTH-HSP90_Na-assoc"/>
</dbReference>
<dbReference type="InterPro" id="IPR029030">
    <property type="entry name" value="Caspase-like_dom_sf"/>
</dbReference>
<dbReference type="EMBL" id="LLZG01000356">
    <property type="protein sequence ID" value="KUL27214.1"/>
    <property type="molecule type" value="Genomic_DNA"/>
</dbReference>
<evidence type="ECO:0000259" key="4">
    <source>
        <dbReference type="Pfam" id="PF24410"/>
    </source>
</evidence>
<dbReference type="GO" id="GO:0006508">
    <property type="term" value="P:proteolysis"/>
    <property type="evidence" value="ECO:0007669"/>
    <property type="project" value="InterPro"/>
</dbReference>
<evidence type="ECO:0000313" key="6">
    <source>
        <dbReference type="Proteomes" id="UP000053923"/>
    </source>
</evidence>
<feature type="domain" description="wHTH-Hsp90 Na associated" evidence="4">
    <location>
        <begin position="1383"/>
        <end position="1432"/>
    </location>
</feature>
<gene>
    <name evidence="5" type="ORF">ADL12_30580</name>
</gene>
<dbReference type="Gene3D" id="3.40.50.1460">
    <property type="match status" value="1"/>
</dbReference>
<dbReference type="InterPro" id="IPR052039">
    <property type="entry name" value="Caspase-related_regulators"/>
</dbReference>
<dbReference type="Pfam" id="PF24410">
    <property type="entry name" value="wHTH-HSP90_Na-assoc"/>
    <property type="match status" value="2"/>
</dbReference>
<accession>A0A101JI44</accession>
<feature type="domain" description="iHD-CE" evidence="3">
    <location>
        <begin position="271"/>
        <end position="629"/>
    </location>
</feature>
<feature type="region of interest" description="Disordered" evidence="1">
    <location>
        <begin position="1575"/>
        <end position="1599"/>
    </location>
</feature>
<evidence type="ECO:0000313" key="5">
    <source>
        <dbReference type="EMBL" id="KUL27214.1"/>
    </source>
</evidence>
<dbReference type="InterPro" id="IPR011600">
    <property type="entry name" value="Pept_C14_caspase"/>
</dbReference>
<dbReference type="OrthoDB" id="9802640at2"/>
<reference evidence="6" key="1">
    <citation type="submission" date="2015-10" db="EMBL/GenBank/DDBJ databases">
        <authorList>
            <person name="Ju K.-S."/>
            <person name="Doroghazi J.R."/>
            <person name="Metcalf W.W."/>
        </authorList>
    </citation>
    <scope>NUCLEOTIDE SEQUENCE [LARGE SCALE GENOMIC DNA]</scope>
    <source>
        <strain evidence="6">NRRL 3151</strain>
    </source>
</reference>
<evidence type="ECO:0000259" key="3">
    <source>
        <dbReference type="Pfam" id="PF24401"/>
    </source>
</evidence>
<dbReference type="Pfam" id="PF00656">
    <property type="entry name" value="Peptidase_C14"/>
    <property type="match status" value="1"/>
</dbReference>
<keyword evidence="6" id="KW-1185">Reference proteome</keyword>
<evidence type="ECO:0000256" key="1">
    <source>
        <dbReference type="SAM" id="MobiDB-lite"/>
    </source>
</evidence>
<dbReference type="PANTHER" id="PTHR22576:SF37">
    <property type="entry name" value="MUCOSA-ASSOCIATED LYMPHOID TISSUE LYMPHOMA TRANSLOCATION PROTEIN 1"/>
    <property type="match status" value="1"/>
</dbReference>
<dbReference type="InterPro" id="IPR056506">
    <property type="entry name" value="iHD-CE"/>
</dbReference>
<sequence>MQKHKALLIGASDYSDSPSFGDLPFVRDDLQRLREVLTSRGFQADVFEHRRGITVNTVRGAIHGFLGGARQGDTLLVVLSGHGLHIEGKDYLVPEDAPDTDPFIESCIEVGWHQHVERSPAERVVFLIDTCREGRMPDTKSVPGTRRWKPPEIIATLRRKVAYVHACAAPEVARFIRETDTPRPGHDMGARQGESFSIFSRAVADVITADPHALRLREFAVQVQERVDEYYRAYGKPNPPQQVKVTCETDADGGDFPLLPGAERRTEVHPWVRGVDEYPWHRTPEGPSRETLQDICRALADRLAQAHDKASRALSGDPWRDGDLAARTHKRLGFLVSRLTEGVRLSPTESALTYLFPLIAQTFWAQEAAQRVGVLTSGPSACGPDQSRFQKFAQGFPRLKRRLIALEHQRAAGRSSEQKEAARASMERIRWWLFHRWLIQQPELYSAERLKELLGDLTSGGAHPQWINDALSPERLMQLLREHRAAPFSMRLSTTDPAPGGHREDRVVIAASTLVEQVVRTSLVTALVKAAQAMAVDPLDLPEIVVEHLGIHDSVDLNQLLTTVRQSDWQASGLGRSLNAVCTHPAVQVALREHAVRVDVLLRDIDRGDHPALDPLEGLPPYADGSRVRLDGNTPDELSDGIRFQLAEDRVQELLMGEELYGDSDLAVRELYQNALDAVRYRDRRTEYLQRTDRPVNGWEGRITFAQGVRSDGRPYLECRDNGIGMGITELSTVFSQGGARFVDLPEYIEEQAAWAELPGPKLRLHPNSRFGIGVLSYFMLADEIVVRTCRMGREDGRPRRLLQVTIAGPGNFFRVEDQGEGRPEDIGTTVTLLLGKEHRSVSCLEALGKVLWVAPYLTEATHGARSLKWLPGELSRVALATSNPYRFARKGHTVCIDSADPNLWWVEGRGAVLADGVYAETDNEAYRSDVHGAIINLRDEKSPELTVDRKTLRSVDLAHVKACMIAAVPSLTDPDSGLPNASWLGACSSWSVPVADAVAEHARHTDMSWKLTDGYSVPFSRLGFFPPDIDLLCLVTGDYREADPALSASFFANVPLPVLRWRLRTLYRAGFGGPVSLPDTDAPDSLCARPSDLVLLCADRTEFLNWSTWHEGWLKGPRSSFFLHGSAPSQPLADTGWGSLGLLFPWRDPATTVSTADLFRLSSAVERAPADIAERLTALEYRVEPLSGCSAAQYDDLPLLRPVGDLSDWLSPGATLTGAQIAVSAALAACSTPRAARRLAELGFAVPAEYPVKEDWTKEEYSVVAKLWDPYYTPLSPQEAVHVSPAQLRDVTHQTDLPLRFVTELLSNLGFQLPPDASALPELTDDDRALIGGPMVRVDREIPLRYLVDTARRLGRPVLDVAERLRELGYAVPDIPDDDHLPTRDEIVLLGTHYALADTGSPVPLGDVVEVASRTESSLAEAADRLTSLGYRFGFDPAALSHFRKRDVEVLSFGVDLGRWPSPERFGTVSLTALHAAALRTDKDHPKVAHSLRALGFDVASEPEGWYMERMWEWELSRCLKIPDATPAMPPDPSCSLVTLALVAMRAGKSLREAALRATEWGIRHDAETWFTPAEAEPPAPSASATPPPAATAPPHDC</sequence>
<dbReference type="SUPFAM" id="SSF55874">
    <property type="entry name" value="ATPase domain of HSP90 chaperone/DNA topoisomerase II/histidine kinase"/>
    <property type="match status" value="1"/>
</dbReference>
<evidence type="ECO:0000259" key="2">
    <source>
        <dbReference type="Pfam" id="PF00656"/>
    </source>
</evidence>
<comment type="caution">
    <text evidence="5">The sequence shown here is derived from an EMBL/GenBank/DDBJ whole genome shotgun (WGS) entry which is preliminary data.</text>
</comment>
<feature type="compositionally biased region" description="Pro residues" evidence="1">
    <location>
        <begin position="1577"/>
        <end position="1593"/>
    </location>
</feature>
<dbReference type="SUPFAM" id="SSF52129">
    <property type="entry name" value="Caspase-like"/>
    <property type="match status" value="1"/>
</dbReference>